<protein>
    <submittedName>
        <fullName evidence="1">Uncharacterized protein</fullName>
    </submittedName>
</protein>
<evidence type="ECO:0000313" key="1">
    <source>
        <dbReference type="EMBL" id="GFX90332.1"/>
    </source>
</evidence>
<name>A0A8X6V035_TRICX</name>
<reference evidence="1" key="1">
    <citation type="submission" date="2020-08" db="EMBL/GenBank/DDBJ databases">
        <title>Multicomponent nature underlies the extraordinary mechanical properties of spider dragline silk.</title>
        <authorList>
            <person name="Kono N."/>
            <person name="Nakamura H."/>
            <person name="Mori M."/>
            <person name="Yoshida Y."/>
            <person name="Ohtoshi R."/>
            <person name="Malay A.D."/>
            <person name="Moran D.A.P."/>
            <person name="Tomita M."/>
            <person name="Numata K."/>
            <person name="Arakawa K."/>
        </authorList>
    </citation>
    <scope>NUCLEOTIDE SEQUENCE</scope>
</reference>
<keyword evidence="2" id="KW-1185">Reference proteome</keyword>
<organism evidence="1 2">
    <name type="scientific">Trichonephila clavipes</name>
    <name type="common">Golden silk orbweaver</name>
    <name type="synonym">Nephila clavipes</name>
    <dbReference type="NCBI Taxonomy" id="2585209"/>
    <lineage>
        <taxon>Eukaryota</taxon>
        <taxon>Metazoa</taxon>
        <taxon>Ecdysozoa</taxon>
        <taxon>Arthropoda</taxon>
        <taxon>Chelicerata</taxon>
        <taxon>Arachnida</taxon>
        <taxon>Araneae</taxon>
        <taxon>Araneomorphae</taxon>
        <taxon>Entelegynae</taxon>
        <taxon>Araneoidea</taxon>
        <taxon>Nephilidae</taxon>
        <taxon>Trichonephila</taxon>
    </lineage>
</organism>
<accession>A0A8X6V035</accession>
<sequence length="140" mass="16019">MIGQSANGGDERVDIPRFPTSSPLLDFCHVTRVAQNSNVSNTLPSLEESVNRGGNETLETADVYLWRTFLKNTPRSLLRQLTFRVAPFFHHGCFMKPPLRNDALSLPMFGWVPIQVKRAFRCIMGTKFKIRHLKCVSERR</sequence>
<dbReference type="AlphaFoldDB" id="A0A8X6V035"/>
<comment type="caution">
    <text evidence="1">The sequence shown here is derived from an EMBL/GenBank/DDBJ whole genome shotgun (WGS) entry which is preliminary data.</text>
</comment>
<evidence type="ECO:0000313" key="2">
    <source>
        <dbReference type="Proteomes" id="UP000887159"/>
    </source>
</evidence>
<dbReference type="Proteomes" id="UP000887159">
    <property type="component" value="Unassembled WGS sequence"/>
</dbReference>
<dbReference type="EMBL" id="BMAU01021094">
    <property type="protein sequence ID" value="GFX90332.1"/>
    <property type="molecule type" value="Genomic_DNA"/>
</dbReference>
<gene>
    <name evidence="1" type="ORF">TNCV_3849071</name>
</gene>
<proteinExistence type="predicted"/>